<keyword evidence="2" id="KW-1185">Reference proteome</keyword>
<comment type="caution">
    <text evidence="1">The sequence shown here is derived from an EMBL/GenBank/DDBJ whole genome shotgun (WGS) entry which is preliminary data.</text>
</comment>
<name>A0A163C2E7_DIDRA</name>
<evidence type="ECO:0000313" key="1">
    <source>
        <dbReference type="EMBL" id="KZM22165.1"/>
    </source>
</evidence>
<gene>
    <name evidence="1" type="ORF">ST47_g6757</name>
</gene>
<dbReference type="EMBL" id="JYNV01000224">
    <property type="protein sequence ID" value="KZM22165.1"/>
    <property type="molecule type" value="Genomic_DNA"/>
</dbReference>
<accession>A0A163C2E7</accession>
<proteinExistence type="predicted"/>
<dbReference type="OrthoDB" id="3795810at2759"/>
<sequence>MSAQTTIPKIQLTAEEIAFKAEHDAITSYEEGWDNWDGPQWPIGTVQCSIQANWEDRSVPPTPAVEADEPQFKN</sequence>
<organism evidence="1 2">
    <name type="scientific">Didymella rabiei</name>
    <name type="common">Chickpea ascochyta blight fungus</name>
    <name type="synonym">Mycosphaerella rabiei</name>
    <dbReference type="NCBI Taxonomy" id="5454"/>
    <lineage>
        <taxon>Eukaryota</taxon>
        <taxon>Fungi</taxon>
        <taxon>Dikarya</taxon>
        <taxon>Ascomycota</taxon>
        <taxon>Pezizomycotina</taxon>
        <taxon>Dothideomycetes</taxon>
        <taxon>Pleosporomycetidae</taxon>
        <taxon>Pleosporales</taxon>
        <taxon>Pleosporineae</taxon>
        <taxon>Didymellaceae</taxon>
        <taxon>Ascochyta</taxon>
    </lineage>
</organism>
<protein>
    <submittedName>
        <fullName evidence="1">Uncharacterized protein</fullName>
    </submittedName>
</protein>
<dbReference type="Proteomes" id="UP000076837">
    <property type="component" value="Unassembled WGS sequence"/>
</dbReference>
<dbReference type="AlphaFoldDB" id="A0A163C2E7"/>
<reference evidence="1 2" key="1">
    <citation type="journal article" date="2016" name="Sci. Rep.">
        <title>Draft genome sequencing and secretome analysis of fungal phytopathogen Ascochyta rabiei provides insight into the necrotrophic effector repertoire.</title>
        <authorList>
            <person name="Verma S."/>
            <person name="Gazara R.K."/>
            <person name="Nizam S."/>
            <person name="Parween S."/>
            <person name="Chattopadhyay D."/>
            <person name="Verma P.K."/>
        </authorList>
    </citation>
    <scope>NUCLEOTIDE SEQUENCE [LARGE SCALE GENOMIC DNA]</scope>
    <source>
        <strain evidence="1 2">ArDII</strain>
    </source>
</reference>
<evidence type="ECO:0000313" key="2">
    <source>
        <dbReference type="Proteomes" id="UP000076837"/>
    </source>
</evidence>